<dbReference type="EC" id="2.7.7.65" evidence="1"/>
<gene>
    <name evidence="6" type="ORF">FKG95_10860</name>
</gene>
<dbReference type="CDD" id="cd01949">
    <property type="entry name" value="GGDEF"/>
    <property type="match status" value="1"/>
</dbReference>
<dbReference type="InterPro" id="IPR000160">
    <property type="entry name" value="GGDEF_dom"/>
</dbReference>
<dbReference type="PROSITE" id="PS50887">
    <property type="entry name" value="GGDEF"/>
    <property type="match status" value="1"/>
</dbReference>
<feature type="region of interest" description="Disordered" evidence="4">
    <location>
        <begin position="239"/>
        <end position="263"/>
    </location>
</feature>
<comment type="caution">
    <text evidence="6">The sequence shown here is derived from an EMBL/GenBank/DDBJ whole genome shotgun (WGS) entry which is preliminary data.</text>
</comment>
<dbReference type="Gene3D" id="3.30.70.270">
    <property type="match status" value="1"/>
</dbReference>
<dbReference type="Proteomes" id="UP000315252">
    <property type="component" value="Unassembled WGS sequence"/>
</dbReference>
<reference evidence="6 7" key="1">
    <citation type="submission" date="2019-06" db="EMBL/GenBank/DDBJ databases">
        <title>Whole genome sequence for Rhodospirillaceae sp. R148.</title>
        <authorList>
            <person name="Wang G."/>
        </authorList>
    </citation>
    <scope>NUCLEOTIDE SEQUENCE [LARGE SCALE GENOMIC DNA]</scope>
    <source>
        <strain evidence="6 7">R148</strain>
    </source>
</reference>
<dbReference type="EMBL" id="VHSH01000003">
    <property type="protein sequence ID" value="TQV80654.1"/>
    <property type="molecule type" value="Genomic_DNA"/>
</dbReference>
<feature type="compositionally biased region" description="Basic and acidic residues" evidence="4">
    <location>
        <begin position="253"/>
        <end position="263"/>
    </location>
</feature>
<feature type="coiled-coil region" evidence="3">
    <location>
        <begin position="50"/>
        <end position="81"/>
    </location>
</feature>
<evidence type="ECO:0000259" key="5">
    <source>
        <dbReference type="PROSITE" id="PS50887"/>
    </source>
</evidence>
<dbReference type="Pfam" id="PF00990">
    <property type="entry name" value="GGDEF"/>
    <property type="match status" value="1"/>
</dbReference>
<sequence>MWGINAVSASQALKQATEQAEQNQITDCCAISERLQKLPEPRSWKVDPASKELLEELLALAAEAEQTVAEQSKRIRYLESLSVTDELTGLLNRRGFDAEFARALARADRSDESGLLVLCDLDHFKAINDTYGHLAGDAVLSAIGGKLSRNTRQCDAVARIGGDEFAILFTQSDPDTAARLTNKLDKMLNTLVINWNGHQIPVSASLGVDSYGPGKTADTVMFLADRSLYARKNKIRKMLAAPGKPSRRRRKHPAEESSHLAQS</sequence>
<dbReference type="SUPFAM" id="SSF55073">
    <property type="entry name" value="Nucleotide cyclase"/>
    <property type="match status" value="1"/>
</dbReference>
<dbReference type="PANTHER" id="PTHR45138:SF9">
    <property type="entry name" value="DIGUANYLATE CYCLASE DGCM-RELATED"/>
    <property type="match status" value="1"/>
</dbReference>
<evidence type="ECO:0000256" key="4">
    <source>
        <dbReference type="SAM" id="MobiDB-lite"/>
    </source>
</evidence>
<dbReference type="GO" id="GO:0043709">
    <property type="term" value="P:cell adhesion involved in single-species biofilm formation"/>
    <property type="evidence" value="ECO:0007669"/>
    <property type="project" value="TreeGrafter"/>
</dbReference>
<feature type="domain" description="GGDEF" evidence="5">
    <location>
        <begin position="112"/>
        <end position="244"/>
    </location>
</feature>
<dbReference type="GO" id="GO:1902201">
    <property type="term" value="P:negative regulation of bacterial-type flagellum-dependent cell motility"/>
    <property type="evidence" value="ECO:0007669"/>
    <property type="project" value="TreeGrafter"/>
</dbReference>
<dbReference type="GO" id="GO:0005886">
    <property type="term" value="C:plasma membrane"/>
    <property type="evidence" value="ECO:0007669"/>
    <property type="project" value="TreeGrafter"/>
</dbReference>
<evidence type="ECO:0000256" key="3">
    <source>
        <dbReference type="SAM" id="Coils"/>
    </source>
</evidence>
<dbReference type="PANTHER" id="PTHR45138">
    <property type="entry name" value="REGULATORY COMPONENTS OF SENSORY TRANSDUCTION SYSTEM"/>
    <property type="match status" value="1"/>
</dbReference>
<dbReference type="OrthoDB" id="9793210at2"/>
<protein>
    <recommendedName>
        <fullName evidence="1">diguanylate cyclase</fullName>
        <ecNumber evidence="1">2.7.7.65</ecNumber>
    </recommendedName>
</protein>
<evidence type="ECO:0000256" key="1">
    <source>
        <dbReference type="ARBA" id="ARBA00012528"/>
    </source>
</evidence>
<evidence type="ECO:0000256" key="2">
    <source>
        <dbReference type="ARBA" id="ARBA00034247"/>
    </source>
</evidence>
<name>A0A545TTW8_9PROT</name>
<dbReference type="InterPro" id="IPR043128">
    <property type="entry name" value="Rev_trsase/Diguanyl_cyclase"/>
</dbReference>
<dbReference type="AlphaFoldDB" id="A0A545TTW8"/>
<keyword evidence="3" id="KW-0175">Coiled coil</keyword>
<keyword evidence="7" id="KW-1185">Reference proteome</keyword>
<dbReference type="SMART" id="SM00267">
    <property type="entry name" value="GGDEF"/>
    <property type="match status" value="1"/>
</dbReference>
<proteinExistence type="predicted"/>
<dbReference type="GO" id="GO:0052621">
    <property type="term" value="F:diguanylate cyclase activity"/>
    <property type="evidence" value="ECO:0007669"/>
    <property type="project" value="UniProtKB-EC"/>
</dbReference>
<accession>A0A545TTW8</accession>
<organism evidence="6 7">
    <name type="scientific">Denitrobaculum tricleocarpae</name>
    <dbReference type="NCBI Taxonomy" id="2591009"/>
    <lineage>
        <taxon>Bacteria</taxon>
        <taxon>Pseudomonadati</taxon>
        <taxon>Pseudomonadota</taxon>
        <taxon>Alphaproteobacteria</taxon>
        <taxon>Rhodospirillales</taxon>
        <taxon>Rhodospirillaceae</taxon>
        <taxon>Denitrobaculum</taxon>
    </lineage>
</organism>
<dbReference type="InterPro" id="IPR050469">
    <property type="entry name" value="Diguanylate_Cyclase"/>
</dbReference>
<dbReference type="FunFam" id="3.30.70.270:FF:000001">
    <property type="entry name" value="Diguanylate cyclase domain protein"/>
    <property type="match status" value="1"/>
</dbReference>
<comment type="catalytic activity">
    <reaction evidence="2">
        <text>2 GTP = 3',3'-c-di-GMP + 2 diphosphate</text>
        <dbReference type="Rhea" id="RHEA:24898"/>
        <dbReference type="ChEBI" id="CHEBI:33019"/>
        <dbReference type="ChEBI" id="CHEBI:37565"/>
        <dbReference type="ChEBI" id="CHEBI:58805"/>
        <dbReference type="EC" id="2.7.7.65"/>
    </reaction>
</comment>
<dbReference type="NCBIfam" id="TIGR00254">
    <property type="entry name" value="GGDEF"/>
    <property type="match status" value="1"/>
</dbReference>
<evidence type="ECO:0000313" key="7">
    <source>
        <dbReference type="Proteomes" id="UP000315252"/>
    </source>
</evidence>
<dbReference type="InterPro" id="IPR029787">
    <property type="entry name" value="Nucleotide_cyclase"/>
</dbReference>
<evidence type="ECO:0000313" key="6">
    <source>
        <dbReference type="EMBL" id="TQV80654.1"/>
    </source>
</evidence>